<dbReference type="SUPFAM" id="SSF53067">
    <property type="entry name" value="Actin-like ATPase domain"/>
    <property type="match status" value="1"/>
</dbReference>
<evidence type="ECO:0000313" key="3">
    <source>
        <dbReference type="Proteomes" id="UP000199034"/>
    </source>
</evidence>
<keyword evidence="2" id="KW-0418">Kinase</keyword>
<reference evidence="3" key="1">
    <citation type="submission" date="2016-10" db="EMBL/GenBank/DDBJ databases">
        <authorList>
            <person name="Varghese N."/>
            <person name="Submissions S."/>
        </authorList>
    </citation>
    <scope>NUCLEOTIDE SEQUENCE [LARGE SCALE GENOMIC DNA]</scope>
    <source>
        <strain evidence="3">CGMCC 4.6858</strain>
    </source>
</reference>
<gene>
    <name evidence="2" type="ORF">SAMN05421872_11181</name>
</gene>
<dbReference type="Pfam" id="PF00480">
    <property type="entry name" value="ROK"/>
    <property type="match status" value="1"/>
</dbReference>
<organism evidence="2 3">
    <name type="scientific">Nocardioides lianchengensis</name>
    <dbReference type="NCBI Taxonomy" id="1045774"/>
    <lineage>
        <taxon>Bacteria</taxon>
        <taxon>Bacillati</taxon>
        <taxon>Actinomycetota</taxon>
        <taxon>Actinomycetes</taxon>
        <taxon>Propionibacteriales</taxon>
        <taxon>Nocardioidaceae</taxon>
        <taxon>Nocardioides</taxon>
    </lineage>
</organism>
<protein>
    <submittedName>
        <fullName evidence="2">Glucokinase</fullName>
    </submittedName>
</protein>
<dbReference type="InterPro" id="IPR000600">
    <property type="entry name" value="ROK"/>
</dbReference>
<name>A0A1G6XVU3_9ACTN</name>
<dbReference type="STRING" id="1045774.SAMN05421872_11181"/>
<dbReference type="PANTHER" id="PTHR18964">
    <property type="entry name" value="ROK (REPRESSOR, ORF, KINASE) FAMILY"/>
    <property type="match status" value="1"/>
</dbReference>
<keyword evidence="3" id="KW-1185">Reference proteome</keyword>
<evidence type="ECO:0000256" key="1">
    <source>
        <dbReference type="ARBA" id="ARBA00006479"/>
    </source>
</evidence>
<keyword evidence="2" id="KW-0808">Transferase</keyword>
<evidence type="ECO:0000313" key="2">
    <source>
        <dbReference type="EMBL" id="SDD81547.1"/>
    </source>
</evidence>
<sequence>MAAVVAAGTTHPLGERPTPTDGAAAIEDAVVDALDAARAAGRRPASIGLSVAGLVETDRSTVALAPNLPLREHDLGGRLRARTGLPVVVENDVNAAGWGEYLALPAPVSSYLVVMVGTGLGGAFVADGHLVRGVAGLAMEVGHLVHEVDGAGCGCGGRGCWEQYASGTALVQGVRRTAGAAGWTGRDVQAAADRGDPVALAGFAGLGEALGEGLADLVLLTNPEVVTLGGGVARSAGHFLGRARQVLAARLGPNRAFLVPELRLSVLGPVAALTGVADLALDRLPVG</sequence>
<dbReference type="GO" id="GO:0016301">
    <property type="term" value="F:kinase activity"/>
    <property type="evidence" value="ECO:0007669"/>
    <property type="project" value="UniProtKB-KW"/>
</dbReference>
<dbReference type="InterPro" id="IPR043129">
    <property type="entry name" value="ATPase_NBD"/>
</dbReference>
<dbReference type="AlphaFoldDB" id="A0A1G6XVU3"/>
<comment type="similarity">
    <text evidence="1">Belongs to the ROK (NagC/XylR) family.</text>
</comment>
<dbReference type="Proteomes" id="UP000199034">
    <property type="component" value="Unassembled WGS sequence"/>
</dbReference>
<dbReference type="Gene3D" id="3.30.420.40">
    <property type="match status" value="2"/>
</dbReference>
<proteinExistence type="inferred from homology"/>
<accession>A0A1G6XVU3</accession>
<dbReference type="PANTHER" id="PTHR18964:SF173">
    <property type="entry name" value="GLUCOKINASE"/>
    <property type="match status" value="1"/>
</dbReference>
<dbReference type="EMBL" id="FMZM01000011">
    <property type="protein sequence ID" value="SDD81547.1"/>
    <property type="molecule type" value="Genomic_DNA"/>
</dbReference>